<keyword evidence="9" id="KW-1185">Reference proteome</keyword>
<evidence type="ECO:0000256" key="1">
    <source>
        <dbReference type="ARBA" id="ARBA00004141"/>
    </source>
</evidence>
<dbReference type="PANTHER" id="PTHR43791">
    <property type="entry name" value="PERMEASE-RELATED"/>
    <property type="match status" value="1"/>
</dbReference>
<protein>
    <submittedName>
        <fullName evidence="8">High-affinity nicotinic acid transporter</fullName>
    </submittedName>
</protein>
<feature type="transmembrane region" description="Helical" evidence="6">
    <location>
        <begin position="388"/>
        <end position="409"/>
    </location>
</feature>
<proteinExistence type="predicted"/>
<evidence type="ECO:0000256" key="6">
    <source>
        <dbReference type="SAM" id="Phobius"/>
    </source>
</evidence>
<evidence type="ECO:0000256" key="5">
    <source>
        <dbReference type="ARBA" id="ARBA00023136"/>
    </source>
</evidence>
<evidence type="ECO:0000259" key="7">
    <source>
        <dbReference type="PROSITE" id="PS50850"/>
    </source>
</evidence>
<dbReference type="EMBL" id="NHZQ01000331">
    <property type="protein sequence ID" value="PSK42967.1"/>
    <property type="molecule type" value="Genomic_DNA"/>
</dbReference>
<sequence length="483" mass="51779">MTDSKEVVSPGSDSISASLLAVDEAYNFLKDTSLSTEDVEGVDIKAVRRRVDRHIVPILLLSYTFFFIDKVLINYANVMNLSRDLKLKGNDLSNAATTYAVAYLVAQIGHGYALNKLPAAKWLSLNIVLWGITTAATAGVTNNATLQVSRVFIGAFEGGLSPSCSVVLSQWHDKKGQVLRFGVWFMGLGVGQVVGGLMSFAFQHVTNSSLAGWRIMFLVGGLFTVLVGLLAFFLIPNSPMVAPFLSDLEKAAILKSVESNRTGVLLTLIVILTCTPSGVISTYSATLIRSFGFSPKSSALLNIPSGAVAIVWTLVSHLGARHTATRWLWIVFCCLPGLLGGALMSFAPASNRAALLTGVYLVNTVVPALPLAMQWAVANVAGMTKRPFTLSLLAAAFSVGNIIGPQTFQAKDAPGYLPAKITVLAVMAGGAVCAVLLGVYYGWENGRRERSMDAVGGVEGEAREVELWRNVTDRENTEFRYVC</sequence>
<evidence type="ECO:0000256" key="4">
    <source>
        <dbReference type="ARBA" id="ARBA00022989"/>
    </source>
</evidence>
<keyword evidence="3 6" id="KW-0812">Transmembrane</keyword>
<feature type="transmembrane region" description="Helical" evidence="6">
    <location>
        <begin position="327"/>
        <end position="347"/>
    </location>
</feature>
<feature type="transmembrane region" description="Helical" evidence="6">
    <location>
        <begin position="181"/>
        <end position="203"/>
    </location>
</feature>
<organism evidence="8 9">
    <name type="scientific">Elsinoe australis</name>
    <dbReference type="NCBI Taxonomy" id="40998"/>
    <lineage>
        <taxon>Eukaryota</taxon>
        <taxon>Fungi</taxon>
        <taxon>Dikarya</taxon>
        <taxon>Ascomycota</taxon>
        <taxon>Pezizomycotina</taxon>
        <taxon>Dothideomycetes</taxon>
        <taxon>Dothideomycetidae</taxon>
        <taxon>Myriangiales</taxon>
        <taxon>Elsinoaceae</taxon>
        <taxon>Elsinoe</taxon>
    </lineage>
</organism>
<keyword evidence="5 6" id="KW-0472">Membrane</keyword>
<keyword evidence="4 6" id="KW-1133">Transmembrane helix</keyword>
<feature type="transmembrane region" description="Helical" evidence="6">
    <location>
        <begin position="127"/>
        <end position="145"/>
    </location>
</feature>
<name>A0A2P7Z422_9PEZI</name>
<feature type="transmembrane region" description="Helical" evidence="6">
    <location>
        <begin position="96"/>
        <end position="115"/>
    </location>
</feature>
<dbReference type="SUPFAM" id="SSF103473">
    <property type="entry name" value="MFS general substrate transporter"/>
    <property type="match status" value="1"/>
</dbReference>
<comment type="caution">
    <text evidence="8">The sequence shown here is derived from an EMBL/GenBank/DDBJ whole genome shotgun (WGS) entry which is preliminary data.</text>
</comment>
<dbReference type="Gene3D" id="1.20.1250.20">
    <property type="entry name" value="MFS general substrate transporter like domains"/>
    <property type="match status" value="2"/>
</dbReference>
<dbReference type="PANTHER" id="PTHR43791:SF40">
    <property type="entry name" value="THIAMINE PATHWAY TRANSPORTER THI73"/>
    <property type="match status" value="1"/>
</dbReference>
<dbReference type="GO" id="GO:0016020">
    <property type="term" value="C:membrane"/>
    <property type="evidence" value="ECO:0007669"/>
    <property type="project" value="UniProtKB-SubCell"/>
</dbReference>
<evidence type="ECO:0000313" key="9">
    <source>
        <dbReference type="Proteomes" id="UP000243723"/>
    </source>
</evidence>
<dbReference type="PROSITE" id="PS50850">
    <property type="entry name" value="MFS"/>
    <property type="match status" value="1"/>
</dbReference>
<feature type="transmembrane region" description="Helical" evidence="6">
    <location>
        <begin position="421"/>
        <end position="443"/>
    </location>
</feature>
<evidence type="ECO:0000256" key="3">
    <source>
        <dbReference type="ARBA" id="ARBA00022692"/>
    </source>
</evidence>
<feature type="domain" description="Major facilitator superfamily (MFS) profile" evidence="7">
    <location>
        <begin position="55"/>
        <end position="446"/>
    </location>
</feature>
<dbReference type="InterPro" id="IPR020846">
    <property type="entry name" value="MFS_dom"/>
</dbReference>
<comment type="subcellular location">
    <subcellularLocation>
        <location evidence="1">Membrane</location>
        <topology evidence="1">Multi-pass membrane protein</topology>
    </subcellularLocation>
</comment>
<dbReference type="InterPro" id="IPR036259">
    <property type="entry name" value="MFS_trans_sf"/>
</dbReference>
<dbReference type="OrthoDB" id="6730379at2759"/>
<dbReference type="AlphaFoldDB" id="A0A2P7Z422"/>
<dbReference type="Proteomes" id="UP000243723">
    <property type="component" value="Unassembled WGS sequence"/>
</dbReference>
<gene>
    <name evidence="8" type="ORF">B9Z65_6921</name>
</gene>
<keyword evidence="2" id="KW-0813">Transport</keyword>
<feature type="transmembrane region" description="Helical" evidence="6">
    <location>
        <begin position="215"/>
        <end position="235"/>
    </location>
</feature>
<dbReference type="InterPro" id="IPR011701">
    <property type="entry name" value="MFS"/>
</dbReference>
<dbReference type="GO" id="GO:0022857">
    <property type="term" value="F:transmembrane transporter activity"/>
    <property type="evidence" value="ECO:0007669"/>
    <property type="project" value="InterPro"/>
</dbReference>
<evidence type="ECO:0000256" key="2">
    <source>
        <dbReference type="ARBA" id="ARBA00022448"/>
    </source>
</evidence>
<feature type="transmembrane region" description="Helical" evidence="6">
    <location>
        <begin position="55"/>
        <end position="76"/>
    </location>
</feature>
<feature type="transmembrane region" description="Helical" evidence="6">
    <location>
        <begin position="353"/>
        <end position="376"/>
    </location>
</feature>
<dbReference type="Pfam" id="PF07690">
    <property type="entry name" value="MFS_1"/>
    <property type="match status" value="1"/>
</dbReference>
<reference evidence="8 9" key="1">
    <citation type="submission" date="2017-05" db="EMBL/GenBank/DDBJ databases">
        <title>Draft genome sequence of Elsinoe australis.</title>
        <authorList>
            <person name="Cheng Q."/>
        </authorList>
    </citation>
    <scope>NUCLEOTIDE SEQUENCE [LARGE SCALE GENOMIC DNA]</scope>
    <source>
        <strain evidence="8 9">NL1</strain>
    </source>
</reference>
<feature type="transmembrane region" description="Helical" evidence="6">
    <location>
        <begin position="264"/>
        <end position="285"/>
    </location>
</feature>
<feature type="transmembrane region" description="Helical" evidence="6">
    <location>
        <begin position="151"/>
        <end position="169"/>
    </location>
</feature>
<feature type="transmembrane region" description="Helical" evidence="6">
    <location>
        <begin position="297"/>
        <end position="315"/>
    </location>
</feature>
<evidence type="ECO:0000313" key="8">
    <source>
        <dbReference type="EMBL" id="PSK42967.1"/>
    </source>
</evidence>
<accession>A0A2P7Z422</accession>